<proteinExistence type="predicted"/>
<dbReference type="AlphaFoldDB" id="A0A0A8Y2B0"/>
<feature type="compositionally biased region" description="Basic and acidic residues" evidence="1">
    <location>
        <begin position="100"/>
        <end position="116"/>
    </location>
</feature>
<name>A0A0A8Y2B0_ARUDO</name>
<sequence length="116" mass="11910">MPDACWKNCSVSTMASTRRTPAFVASSVHAPPPPSPPPFTTSSISSSRCSASAGVSDVLSSTALASPSRPFMASHRGDSGMVSTPAARNTVGTTPAANITRHDRCTGSPEKAKFDT</sequence>
<evidence type="ECO:0000256" key="1">
    <source>
        <dbReference type="SAM" id="MobiDB-lite"/>
    </source>
</evidence>
<dbReference type="EMBL" id="GBRH01278577">
    <property type="protein sequence ID" value="JAD19318.1"/>
    <property type="molecule type" value="Transcribed_RNA"/>
</dbReference>
<feature type="region of interest" description="Disordered" evidence="1">
    <location>
        <begin position="25"/>
        <end position="47"/>
    </location>
</feature>
<accession>A0A0A8Y2B0</accession>
<reference evidence="2" key="1">
    <citation type="submission" date="2014-09" db="EMBL/GenBank/DDBJ databases">
        <authorList>
            <person name="Magalhaes I.L.F."/>
            <person name="Oliveira U."/>
            <person name="Santos F.R."/>
            <person name="Vidigal T.H.D.A."/>
            <person name="Brescovit A.D."/>
            <person name="Santos A.J."/>
        </authorList>
    </citation>
    <scope>NUCLEOTIDE SEQUENCE</scope>
    <source>
        <tissue evidence="2">Shoot tissue taken approximately 20 cm above the soil surface</tissue>
    </source>
</reference>
<feature type="region of interest" description="Disordered" evidence="1">
    <location>
        <begin position="65"/>
        <end position="116"/>
    </location>
</feature>
<organism evidence="2">
    <name type="scientific">Arundo donax</name>
    <name type="common">Giant reed</name>
    <name type="synonym">Donax arundinaceus</name>
    <dbReference type="NCBI Taxonomy" id="35708"/>
    <lineage>
        <taxon>Eukaryota</taxon>
        <taxon>Viridiplantae</taxon>
        <taxon>Streptophyta</taxon>
        <taxon>Embryophyta</taxon>
        <taxon>Tracheophyta</taxon>
        <taxon>Spermatophyta</taxon>
        <taxon>Magnoliopsida</taxon>
        <taxon>Liliopsida</taxon>
        <taxon>Poales</taxon>
        <taxon>Poaceae</taxon>
        <taxon>PACMAD clade</taxon>
        <taxon>Arundinoideae</taxon>
        <taxon>Arundineae</taxon>
        <taxon>Arundo</taxon>
    </lineage>
</organism>
<evidence type="ECO:0000313" key="2">
    <source>
        <dbReference type="EMBL" id="JAD19318.1"/>
    </source>
</evidence>
<feature type="compositionally biased region" description="Pro residues" evidence="1">
    <location>
        <begin position="30"/>
        <end position="39"/>
    </location>
</feature>
<reference evidence="2" key="2">
    <citation type="journal article" date="2015" name="Data Brief">
        <title>Shoot transcriptome of the giant reed, Arundo donax.</title>
        <authorList>
            <person name="Barrero R.A."/>
            <person name="Guerrero F.D."/>
            <person name="Moolhuijzen P."/>
            <person name="Goolsby J.A."/>
            <person name="Tidwell J."/>
            <person name="Bellgard S.E."/>
            <person name="Bellgard M.I."/>
        </authorList>
    </citation>
    <scope>NUCLEOTIDE SEQUENCE</scope>
    <source>
        <tissue evidence="2">Shoot tissue taken approximately 20 cm above the soil surface</tissue>
    </source>
</reference>
<protein>
    <submittedName>
        <fullName evidence="2">Uncharacterized protein</fullName>
    </submittedName>
</protein>
<feature type="compositionally biased region" description="Polar residues" evidence="1">
    <location>
        <begin position="86"/>
        <end position="97"/>
    </location>
</feature>